<accession>A0ABY6CHC6</accession>
<evidence type="ECO:0000259" key="1">
    <source>
        <dbReference type="Pfam" id="PF03551"/>
    </source>
</evidence>
<reference evidence="2 3" key="1">
    <citation type="submission" date="2022-09" db="EMBL/GenBank/DDBJ databases">
        <title>Interaction between co-microsymbionts with complementary sets of symbiotic genes in legume-rhizobium systems.</title>
        <authorList>
            <person name="Safronova V."/>
            <person name="Sazanova A."/>
            <person name="Afonin A."/>
            <person name="Chirak E."/>
        </authorList>
    </citation>
    <scope>NUCLEOTIDE SEQUENCE [LARGE SCALE GENOMIC DNA]</scope>
    <source>
        <strain evidence="2 3">A18/4-1</strain>
    </source>
</reference>
<dbReference type="InterPro" id="IPR005149">
    <property type="entry name" value="Tscrpt_reg_PadR_N"/>
</dbReference>
<name>A0ABY6CHC6_9HYPH</name>
<evidence type="ECO:0000313" key="2">
    <source>
        <dbReference type="EMBL" id="UXN71560.1"/>
    </source>
</evidence>
<organism evidence="2 3">
    <name type="scientific">Devosia neptuniae</name>
    <dbReference type="NCBI Taxonomy" id="191302"/>
    <lineage>
        <taxon>Bacteria</taxon>
        <taxon>Pseudomonadati</taxon>
        <taxon>Pseudomonadota</taxon>
        <taxon>Alphaproteobacteria</taxon>
        <taxon>Hyphomicrobiales</taxon>
        <taxon>Devosiaceae</taxon>
        <taxon>Devosia</taxon>
    </lineage>
</organism>
<dbReference type="SUPFAM" id="SSF46785">
    <property type="entry name" value="Winged helix' DNA-binding domain"/>
    <property type="match status" value="1"/>
</dbReference>
<protein>
    <submittedName>
        <fullName evidence="2">PadR family transcriptional regulator</fullName>
    </submittedName>
</protein>
<dbReference type="RefSeq" id="WP_262171178.1">
    <property type="nucleotide sequence ID" value="NZ_CP104965.1"/>
</dbReference>
<gene>
    <name evidence="2" type="ORF">N8A98_10420</name>
</gene>
<dbReference type="Gene3D" id="1.10.10.10">
    <property type="entry name" value="Winged helix-like DNA-binding domain superfamily/Winged helix DNA-binding domain"/>
    <property type="match status" value="1"/>
</dbReference>
<keyword evidence="3" id="KW-1185">Reference proteome</keyword>
<evidence type="ECO:0000313" key="3">
    <source>
        <dbReference type="Proteomes" id="UP001061862"/>
    </source>
</evidence>
<dbReference type="Pfam" id="PF03551">
    <property type="entry name" value="PadR"/>
    <property type="match status" value="1"/>
</dbReference>
<dbReference type="EMBL" id="CP104965">
    <property type="protein sequence ID" value="UXN71560.1"/>
    <property type="molecule type" value="Genomic_DNA"/>
</dbReference>
<dbReference type="Proteomes" id="UP001061862">
    <property type="component" value="Chromosome"/>
</dbReference>
<dbReference type="InterPro" id="IPR036388">
    <property type="entry name" value="WH-like_DNA-bd_sf"/>
</dbReference>
<dbReference type="PANTHER" id="PTHR43252:SF6">
    <property type="entry name" value="NEGATIVE TRANSCRIPTION REGULATOR PADR"/>
    <property type="match status" value="1"/>
</dbReference>
<sequence>MTVEQLCLSILYEGEATGYDIRRHFSEGEAAWFADASIGAIYPALAKLEAKGLVGFEIEEQVGRPSRKVYRITEAGRQAFMAGLREPLAKDKFQSSFLHFLRFAHLAPREVVVANIEARQQHLDEEVGRLEAMLSQSSSSSQGRWMLEYALAMTQAMREGLNTAIRKICADPSCGKDRSAEARSPSARG</sequence>
<dbReference type="PANTHER" id="PTHR43252">
    <property type="entry name" value="TRANSCRIPTIONAL REGULATOR YQJI"/>
    <property type="match status" value="1"/>
</dbReference>
<dbReference type="InterPro" id="IPR036390">
    <property type="entry name" value="WH_DNA-bd_sf"/>
</dbReference>
<proteinExistence type="predicted"/>
<feature type="domain" description="Transcription regulator PadR N-terminal" evidence="1">
    <location>
        <begin position="8"/>
        <end position="80"/>
    </location>
</feature>